<feature type="transmembrane region" description="Helical" evidence="6">
    <location>
        <begin position="259"/>
        <end position="278"/>
    </location>
</feature>
<dbReference type="GO" id="GO:0035435">
    <property type="term" value="P:phosphate ion transmembrane transport"/>
    <property type="evidence" value="ECO:0007669"/>
    <property type="project" value="TreeGrafter"/>
</dbReference>
<evidence type="ECO:0000256" key="1">
    <source>
        <dbReference type="ARBA" id="ARBA00004141"/>
    </source>
</evidence>
<feature type="transmembrane region" description="Helical" evidence="6">
    <location>
        <begin position="449"/>
        <end position="474"/>
    </location>
</feature>
<name>A0AA45W2H0_9RHOB</name>
<feature type="transmembrane region" description="Helical" evidence="6">
    <location>
        <begin position="168"/>
        <end position="188"/>
    </location>
</feature>
<evidence type="ECO:0000256" key="4">
    <source>
        <dbReference type="ARBA" id="ARBA00022989"/>
    </source>
</evidence>
<keyword evidence="6" id="KW-0592">Phosphate transport</keyword>
<evidence type="ECO:0000313" key="8">
    <source>
        <dbReference type="EMBL" id="WCR02026.1"/>
    </source>
</evidence>
<dbReference type="EMBL" id="CP067140">
    <property type="protein sequence ID" value="WCR02026.1"/>
    <property type="molecule type" value="Genomic_DNA"/>
</dbReference>
<gene>
    <name evidence="8" type="ORF">JHX88_14040</name>
    <name evidence="7" type="ORF">SAMN05421772_102401</name>
</gene>
<evidence type="ECO:0000256" key="6">
    <source>
        <dbReference type="RuleBase" id="RU363058"/>
    </source>
</evidence>
<dbReference type="Proteomes" id="UP000186216">
    <property type="component" value="Unassembled WGS sequence"/>
</dbReference>
<comment type="subcellular location">
    <subcellularLocation>
        <location evidence="1 6">Membrane</location>
        <topology evidence="1 6">Multi-pass membrane protein</topology>
    </subcellularLocation>
</comment>
<evidence type="ECO:0000256" key="3">
    <source>
        <dbReference type="ARBA" id="ARBA00022692"/>
    </source>
</evidence>
<keyword evidence="2 6" id="KW-0813">Transport</keyword>
<feature type="transmembrane region" description="Helical" evidence="6">
    <location>
        <begin position="232"/>
        <end position="253"/>
    </location>
</feature>
<dbReference type="Proteomes" id="UP001215549">
    <property type="component" value="Chromosome"/>
</dbReference>
<evidence type="ECO:0000256" key="5">
    <source>
        <dbReference type="ARBA" id="ARBA00023136"/>
    </source>
</evidence>
<feature type="transmembrane region" description="Helical" evidence="6">
    <location>
        <begin position="381"/>
        <end position="400"/>
    </location>
</feature>
<accession>A0AA45W2H0</accession>
<feature type="transmembrane region" description="Helical" evidence="6">
    <location>
        <begin position="32"/>
        <end position="52"/>
    </location>
</feature>
<evidence type="ECO:0000313" key="10">
    <source>
        <dbReference type="Proteomes" id="UP001215549"/>
    </source>
</evidence>
<dbReference type="PANTHER" id="PTHR11101">
    <property type="entry name" value="PHOSPHATE TRANSPORTER"/>
    <property type="match status" value="1"/>
</dbReference>
<dbReference type="Pfam" id="PF01384">
    <property type="entry name" value="PHO4"/>
    <property type="match status" value="1"/>
</dbReference>
<proteinExistence type="inferred from homology"/>
<feature type="transmembrane region" description="Helical" evidence="6">
    <location>
        <begin position="340"/>
        <end position="361"/>
    </location>
</feature>
<dbReference type="PANTHER" id="PTHR11101:SF80">
    <property type="entry name" value="PHOSPHATE TRANSPORTER"/>
    <property type="match status" value="1"/>
</dbReference>
<feature type="transmembrane region" description="Helical" evidence="6">
    <location>
        <begin position="140"/>
        <end position="161"/>
    </location>
</feature>
<dbReference type="InterPro" id="IPR001204">
    <property type="entry name" value="Phos_transporter"/>
</dbReference>
<sequence>MRLGKRGFHILDKDLGRITHVETAQVHAFRPVLRLGLAILLCVAVLILSMGVMGHDPGFVGMGAGLIVACWLGLAIGSNDVANSLGPAVGAGAIGLLPGLVLVALAEIAGASLAGGAVTHRLAGGIFEAGFLASAEQEQMLMLAALIGAASWITLASGAGLPVSTSHSIVGAIAGASMAALGFASVHWNTLLSIASAWIISPLMAGALAAAILAFVTIYVREASDRATAAQRWLPVLIGAMAGLFLAYLALLITRRLGVWPLPLVLAALLVALPAGWTMRLRLRAEFSGDQEKPRMKHLFRPPLLAAVVIMAFAHGANDVGNVAGPLSVILPMGGAGDSLQVPLLVLLMAGLAIALGTLLFGRRLVAMVGTGITRLNPVRAFCVSLATAATVLVASGAGLPVSTTHVAVGGIFGVGFVREWLDRRRNRNREALPAEETRRRLLIRRSHVATITAAWIVTVPMTAFLGAVSYLLIRLATGM</sequence>
<dbReference type="RefSeq" id="WP_076523652.1">
    <property type="nucleotide sequence ID" value="NZ_CP067140.1"/>
</dbReference>
<feature type="transmembrane region" description="Helical" evidence="6">
    <location>
        <begin position="194"/>
        <end position="220"/>
    </location>
</feature>
<feature type="transmembrane region" description="Helical" evidence="6">
    <location>
        <begin position="88"/>
        <end position="106"/>
    </location>
</feature>
<feature type="transmembrane region" description="Helical" evidence="6">
    <location>
        <begin position="58"/>
        <end position="76"/>
    </location>
</feature>
<reference evidence="8 10" key="2">
    <citation type="submission" date="2021-01" db="EMBL/GenBank/DDBJ databases">
        <title>Biogeographic distribution of Paracoccus.</title>
        <authorList>
            <person name="Hollensteiner J."/>
            <person name="Leineberger J."/>
            <person name="Brinkhoff T."/>
            <person name="Daniel R."/>
        </authorList>
    </citation>
    <scope>NUCLEOTIDE SEQUENCE [LARGE SCALE GENOMIC DNA]</scope>
    <source>
        <strain evidence="8 10">DSM 18447</strain>
    </source>
</reference>
<dbReference type="EMBL" id="FTOU01000002">
    <property type="protein sequence ID" value="SIS66646.1"/>
    <property type="molecule type" value="Genomic_DNA"/>
</dbReference>
<evidence type="ECO:0000313" key="7">
    <source>
        <dbReference type="EMBL" id="SIS66646.1"/>
    </source>
</evidence>
<evidence type="ECO:0000313" key="9">
    <source>
        <dbReference type="Proteomes" id="UP000186216"/>
    </source>
</evidence>
<keyword evidence="5 6" id="KW-0472">Membrane</keyword>
<dbReference type="AlphaFoldDB" id="A0AA45W2H0"/>
<keyword evidence="10" id="KW-1185">Reference proteome</keyword>
<comment type="similarity">
    <text evidence="6">Belongs to the inorganic phosphate transporter (PiT) (TC 2.A.20) family.</text>
</comment>
<organism evidence="7 9">
    <name type="scientific">Paracoccus saliphilus</name>
    <dbReference type="NCBI Taxonomy" id="405559"/>
    <lineage>
        <taxon>Bacteria</taxon>
        <taxon>Pseudomonadati</taxon>
        <taxon>Pseudomonadota</taxon>
        <taxon>Alphaproteobacteria</taxon>
        <taxon>Rhodobacterales</taxon>
        <taxon>Paracoccaceae</taxon>
        <taxon>Paracoccus</taxon>
    </lineage>
</organism>
<evidence type="ECO:0000256" key="2">
    <source>
        <dbReference type="ARBA" id="ARBA00022448"/>
    </source>
</evidence>
<keyword evidence="4 6" id="KW-1133">Transmembrane helix</keyword>
<dbReference type="GO" id="GO:0016020">
    <property type="term" value="C:membrane"/>
    <property type="evidence" value="ECO:0007669"/>
    <property type="project" value="UniProtKB-SubCell"/>
</dbReference>
<protein>
    <recommendedName>
        <fullName evidence="6">Phosphate transporter</fullName>
    </recommendedName>
</protein>
<reference evidence="7 9" key="1">
    <citation type="submission" date="2017-01" db="EMBL/GenBank/DDBJ databases">
        <authorList>
            <person name="Varghese N."/>
            <person name="Submissions S."/>
        </authorList>
    </citation>
    <scope>NUCLEOTIDE SEQUENCE [LARGE SCALE GENOMIC DNA]</scope>
    <source>
        <strain evidence="7 9">DSM 18447</strain>
    </source>
</reference>
<feature type="transmembrane region" description="Helical" evidence="6">
    <location>
        <begin position="299"/>
        <end position="317"/>
    </location>
</feature>
<dbReference type="GO" id="GO:0005315">
    <property type="term" value="F:phosphate transmembrane transporter activity"/>
    <property type="evidence" value="ECO:0007669"/>
    <property type="project" value="InterPro"/>
</dbReference>
<keyword evidence="3 6" id="KW-0812">Transmembrane</keyword>